<gene>
    <name evidence="2" type="ORF">GMOD_00003537</name>
</gene>
<reference evidence="2 3" key="1">
    <citation type="journal article" date="2014" name="PLoS ONE">
        <title>De novo Genome Assembly of the Fungal Plant Pathogen Pyrenophora semeniperda.</title>
        <authorList>
            <person name="Soliai M.M."/>
            <person name="Meyer S.E."/>
            <person name="Udall J.A."/>
            <person name="Elzinga D.E."/>
            <person name="Hermansen R.A."/>
            <person name="Bodily P.M."/>
            <person name="Hart A.A."/>
            <person name="Coleman C.E."/>
        </authorList>
    </citation>
    <scope>NUCLEOTIDE SEQUENCE [LARGE SCALE GENOMIC DNA]</scope>
    <source>
        <strain evidence="2 3">CCB06</strain>
        <tissue evidence="2">Mycelium</tissue>
    </source>
</reference>
<accession>A0A3M7MJ27</accession>
<dbReference type="OrthoDB" id="3800368at2759"/>
<feature type="region of interest" description="Disordered" evidence="1">
    <location>
        <begin position="1"/>
        <end position="25"/>
    </location>
</feature>
<name>A0A3M7MJ27_9PLEO</name>
<evidence type="ECO:0000256" key="1">
    <source>
        <dbReference type="SAM" id="MobiDB-lite"/>
    </source>
</evidence>
<dbReference type="EMBL" id="KE747844">
    <property type="protein sequence ID" value="RMZ74490.1"/>
    <property type="molecule type" value="Genomic_DNA"/>
</dbReference>
<dbReference type="AlphaFoldDB" id="A0A3M7MJ27"/>
<keyword evidence="3" id="KW-1185">Reference proteome</keyword>
<evidence type="ECO:0000313" key="2">
    <source>
        <dbReference type="EMBL" id="RMZ74490.1"/>
    </source>
</evidence>
<organism evidence="2 3">
    <name type="scientific">Pyrenophora seminiperda CCB06</name>
    <dbReference type="NCBI Taxonomy" id="1302712"/>
    <lineage>
        <taxon>Eukaryota</taxon>
        <taxon>Fungi</taxon>
        <taxon>Dikarya</taxon>
        <taxon>Ascomycota</taxon>
        <taxon>Pezizomycotina</taxon>
        <taxon>Dothideomycetes</taxon>
        <taxon>Pleosporomycetidae</taxon>
        <taxon>Pleosporales</taxon>
        <taxon>Pleosporineae</taxon>
        <taxon>Pleosporaceae</taxon>
        <taxon>Pyrenophora</taxon>
    </lineage>
</organism>
<proteinExistence type="predicted"/>
<feature type="compositionally biased region" description="Acidic residues" evidence="1">
    <location>
        <begin position="81"/>
        <end position="91"/>
    </location>
</feature>
<feature type="region of interest" description="Disordered" evidence="1">
    <location>
        <begin position="69"/>
        <end position="91"/>
    </location>
</feature>
<protein>
    <submittedName>
        <fullName evidence="2">Hect-domain-containing protein</fullName>
    </submittedName>
</protein>
<evidence type="ECO:0000313" key="3">
    <source>
        <dbReference type="Proteomes" id="UP000265663"/>
    </source>
</evidence>
<sequence>MGDEDITELKGMMVPGEPAPSSHNISEGWQLINGVRTSKYTTGILSTSGWLPISKISGTPQDLNIAQVSQEESTVVASPSDAEEEREADEVDSTPWLDDKYYDHYGYLDYVSRQAKSPPNDKKKLLPVDAVNTSDVPRRTKTYASLKKLPSAHEEDMTDMSSNEAKEWELFGDSTRPPRLNFAAPTKLVIRLRNTSTSEQKTLTFPNMERKDIDWTSAAHITEITKWRNETLLRNGINIQQQNLPYTPTEDAWLNILHRKLRGAVEAGHMFKCPTHDHMREAFNAHFEGKTLKAADGMDAPPRTSRSVSGFAQKLSTGTYLEDRRIIRGLLERKKPKEIYLPVITEEELERFMEDDTVVIDDPNDVGKNWATIKDVNTERQVFQE</sequence>
<dbReference type="Proteomes" id="UP000265663">
    <property type="component" value="Unassembled WGS sequence"/>
</dbReference>